<dbReference type="GO" id="GO:0005886">
    <property type="term" value="C:plasma membrane"/>
    <property type="evidence" value="ECO:0007669"/>
    <property type="project" value="UniProtKB-SubCell"/>
</dbReference>
<feature type="transmembrane region" description="Helical" evidence="5">
    <location>
        <begin position="376"/>
        <end position="395"/>
    </location>
</feature>
<dbReference type="PANTHER" id="PTHR22550">
    <property type="entry name" value="SPORE GERMINATION PROTEIN"/>
    <property type="match status" value="1"/>
</dbReference>
<dbReference type="InterPro" id="IPR050768">
    <property type="entry name" value="UPF0353/GerABKA_families"/>
</dbReference>
<name>A0A6M6DTB9_PRIMG</name>
<dbReference type="EMBL" id="CP045272">
    <property type="protein sequence ID" value="QJX78251.1"/>
    <property type="molecule type" value="Genomic_DNA"/>
</dbReference>
<proteinExistence type="inferred from homology"/>
<protein>
    <submittedName>
        <fullName evidence="6">Spore germination protein</fullName>
    </submittedName>
</protein>
<dbReference type="AlphaFoldDB" id="A0A6M6DTB9"/>
<dbReference type="InterPro" id="IPR004995">
    <property type="entry name" value="Spore_Ger"/>
</dbReference>
<evidence type="ECO:0000256" key="3">
    <source>
        <dbReference type="ARBA" id="ARBA00023136"/>
    </source>
</evidence>
<evidence type="ECO:0000256" key="2">
    <source>
        <dbReference type="ARBA" id="ARBA00005278"/>
    </source>
</evidence>
<dbReference type="PIRSF" id="PIRSF005690">
    <property type="entry name" value="GerBA"/>
    <property type="match status" value="1"/>
</dbReference>
<evidence type="ECO:0000313" key="7">
    <source>
        <dbReference type="Proteomes" id="UP000501076"/>
    </source>
</evidence>
<evidence type="ECO:0000313" key="6">
    <source>
        <dbReference type="EMBL" id="QJX78251.1"/>
    </source>
</evidence>
<sequence length="500" mass="56138">MRQRYLLKSSNKEKTTDCSAAPLYNDVNKNIERLLNELGNSSDVSFRMVESPYQKTLKAAVIHLDGLADENIINENIMTPLIQWLKESNQVVTVKEIEEQIPQILTVSQLTIKKNWHEFMSAVLTGDTVILLNGSSKIFIGNTKKLQSRAVTEPTSQTVVRGPKDSFTENLRTNTSLIRARIQDSNLRLDSMKIGSVTQTDIGIMYIQGNADERIVEEIKERLKEIKVDGVLESNYIEEFIRDDRTTIFPLLLNTERPDAVVGNLLEGRIAIIVQGTPFVLIAPAIFSQFFQSPEDYYQNYYISSFLRILRFGSFFLSMYASAIYLALITHHQGLIPNTLMVSLMAQRERVPFPAIVEMIVMELAFEMLREAGIRMPRAIGPAVSIVGALILGQAAVEAGFVSAAVVIIVAISAISNFTLPSTSIVNAARGFRFILILISAFIGLYGILLMTLCIWLHISSLRSFGIPYFSPFAPFDFKEQKDTLVRFSLPSLLKKHQNK</sequence>
<keyword evidence="5" id="KW-1133">Transmembrane helix</keyword>
<dbReference type="Proteomes" id="UP000501076">
    <property type="component" value="Chromosome"/>
</dbReference>
<dbReference type="RefSeq" id="WP_171777447.1">
    <property type="nucleotide sequence ID" value="NZ_CP045272.1"/>
</dbReference>
<evidence type="ECO:0000256" key="4">
    <source>
        <dbReference type="PIRNR" id="PIRNR005690"/>
    </source>
</evidence>
<dbReference type="PANTHER" id="PTHR22550:SF5">
    <property type="entry name" value="LEUCINE ZIPPER PROTEIN 4"/>
    <property type="match status" value="1"/>
</dbReference>
<dbReference type="Pfam" id="PF03323">
    <property type="entry name" value="GerA"/>
    <property type="match status" value="1"/>
</dbReference>
<evidence type="ECO:0000256" key="1">
    <source>
        <dbReference type="ARBA" id="ARBA00004141"/>
    </source>
</evidence>
<organism evidence="6 7">
    <name type="scientific">Priestia megaterium</name>
    <name type="common">Bacillus megaterium</name>
    <dbReference type="NCBI Taxonomy" id="1404"/>
    <lineage>
        <taxon>Bacteria</taxon>
        <taxon>Bacillati</taxon>
        <taxon>Bacillota</taxon>
        <taxon>Bacilli</taxon>
        <taxon>Bacillales</taxon>
        <taxon>Bacillaceae</taxon>
        <taxon>Priestia</taxon>
    </lineage>
</organism>
<reference evidence="6 7" key="1">
    <citation type="submission" date="2019-10" db="EMBL/GenBank/DDBJ databases">
        <title>Complete genome sequences for adaption low water activity.</title>
        <authorList>
            <person name="Zhao L."/>
            <person name="Zhong J."/>
        </authorList>
    </citation>
    <scope>NUCLEOTIDE SEQUENCE [LARGE SCALE GENOMIC DNA]</scope>
    <source>
        <strain evidence="6 7">FDU301</strain>
    </source>
</reference>
<feature type="transmembrane region" description="Helical" evidence="5">
    <location>
        <begin position="309"/>
        <end position="331"/>
    </location>
</feature>
<comment type="subcellular location">
    <subcellularLocation>
        <location evidence="4">Cell membrane</location>
    </subcellularLocation>
    <subcellularLocation>
        <location evidence="1">Membrane</location>
        <topology evidence="1">Multi-pass membrane protein</topology>
    </subcellularLocation>
</comment>
<comment type="similarity">
    <text evidence="2 4">Belongs to the GerABKA family.</text>
</comment>
<keyword evidence="5" id="KW-0812">Transmembrane</keyword>
<feature type="transmembrane region" description="Helical" evidence="5">
    <location>
        <begin position="432"/>
        <end position="459"/>
    </location>
</feature>
<evidence type="ECO:0000256" key="5">
    <source>
        <dbReference type="SAM" id="Phobius"/>
    </source>
</evidence>
<dbReference type="GO" id="GO:0009847">
    <property type="term" value="P:spore germination"/>
    <property type="evidence" value="ECO:0007669"/>
    <property type="project" value="UniProtKB-UniRule"/>
</dbReference>
<feature type="transmembrane region" description="Helical" evidence="5">
    <location>
        <begin position="401"/>
        <end position="420"/>
    </location>
</feature>
<gene>
    <name evidence="6" type="ORF">FDZ14_19500</name>
</gene>
<keyword evidence="3 4" id="KW-0472">Membrane</keyword>
<accession>A0A6M6DTB9</accession>